<dbReference type="PANTHER" id="PTHR43750:SF3">
    <property type="entry name" value="UDP-GLUCOSE 6-DEHYDROGENASE TUAD"/>
    <property type="match status" value="1"/>
</dbReference>
<dbReference type="InterPro" id="IPR017476">
    <property type="entry name" value="UDP-Glc/GDP-Man"/>
</dbReference>
<evidence type="ECO:0000313" key="10">
    <source>
        <dbReference type="Proteomes" id="UP000035287"/>
    </source>
</evidence>
<dbReference type="SMART" id="SM00984">
    <property type="entry name" value="UDPG_MGDP_dh_C"/>
    <property type="match status" value="1"/>
</dbReference>
<dbReference type="Gene3D" id="3.40.50.720">
    <property type="entry name" value="NAD(P)-binding Rossmann-like Domain"/>
    <property type="match status" value="2"/>
</dbReference>
<dbReference type="PANTHER" id="PTHR43750">
    <property type="entry name" value="UDP-GLUCOSE 6-DEHYDROGENASE TUAD"/>
    <property type="match status" value="1"/>
</dbReference>
<dbReference type="PROSITE" id="PS51257">
    <property type="entry name" value="PROKAR_LIPOPROTEIN"/>
    <property type="match status" value="1"/>
</dbReference>
<dbReference type="SUPFAM" id="SSF51735">
    <property type="entry name" value="NAD(P)-binding Rossmann-fold domains"/>
    <property type="match status" value="1"/>
</dbReference>
<dbReference type="Proteomes" id="UP000035287">
    <property type="component" value="Chromosome"/>
</dbReference>
<dbReference type="Pfam" id="PF00984">
    <property type="entry name" value="UDPG_MGDP_dh"/>
    <property type="match status" value="1"/>
</dbReference>
<evidence type="ECO:0000256" key="2">
    <source>
        <dbReference type="ARBA" id="ARBA00006601"/>
    </source>
</evidence>
<reference evidence="9 10" key="1">
    <citation type="submission" date="2015-06" db="EMBL/GenBank/DDBJ databases">
        <authorList>
            <person name="Zeng Y."/>
            <person name="Huang Y."/>
        </authorList>
    </citation>
    <scope>NUCLEOTIDE SEQUENCE [LARGE SCALE GENOMIC DNA]</scope>
    <source>
        <strain evidence="9 10">PQ-2</strain>
    </source>
</reference>
<dbReference type="InterPro" id="IPR001732">
    <property type="entry name" value="UDP-Glc/GDP-Man_DH_N"/>
</dbReference>
<name>A0A0G3XI03_9SPHN</name>
<proteinExistence type="inferred from homology"/>
<sequence>MKIAMVGSGYVGLVSGACFADFGHDVVCIDNDPKKIEALENGVMPIYEPGLADLVASNVRGGRLSFSNDLGSAIEGAAAIFIAVGTPSRRGDGHADLTFVYQVAREIGEKLSGPAVIVTKSTVPVGTGDEVERILSESNTAHRFAVVSNPEFLREGAAIGDFKRPDRIVIGAEDDFGREVMSEVYRPLFLNKAPILFTGRRTSELIKYAGNAFLATKITFINEMADLCEKVGADVQDVARGIGLDNRIGNKFLHAGPGYGGSCFPKDTLALLKTAEDFDSPVRIVEAVVKVNEARKRAMGRKVIDALGGPDAARGKTVAMLGLTFKPNTDDMRDSPAIAIAQALDDAGTTIRAYDPEGMNLAAPLMPWVTMTANPYEAVEGADAIVIVTEWDTFRALDLSRVKDSVNAPVMVDLRNVYDPEDMREAGFTYVGVGRG</sequence>
<evidence type="ECO:0000256" key="6">
    <source>
        <dbReference type="ARBA" id="ARBA00023027"/>
    </source>
</evidence>
<dbReference type="KEGG" id="cna:AB433_14005"/>
<dbReference type="InterPro" id="IPR036220">
    <property type="entry name" value="UDP-Glc/GDP-Man_DH_C_sf"/>
</dbReference>
<keyword evidence="6 8" id="KW-0520">NAD</keyword>
<dbReference type="InterPro" id="IPR028357">
    <property type="entry name" value="UDPglc_DH_bac"/>
</dbReference>
<evidence type="ECO:0000256" key="5">
    <source>
        <dbReference type="ARBA" id="ARBA00023002"/>
    </source>
</evidence>
<dbReference type="SUPFAM" id="SSF52413">
    <property type="entry name" value="UDP-glucose/GDP-mannose dehydrogenase C-terminal domain"/>
    <property type="match status" value="1"/>
</dbReference>
<evidence type="ECO:0000256" key="8">
    <source>
        <dbReference type="PIRNR" id="PIRNR000124"/>
    </source>
</evidence>
<dbReference type="Gene3D" id="1.20.5.100">
    <property type="entry name" value="Cytochrome c1, transmembrane anchor, C-terminal"/>
    <property type="match status" value="1"/>
</dbReference>
<gene>
    <name evidence="9" type="ORF">AB433_14005</name>
</gene>
<protein>
    <recommendedName>
        <fullName evidence="4 8">UDP-glucose 6-dehydrogenase</fullName>
        <ecNumber evidence="3 8">1.1.1.22</ecNumber>
    </recommendedName>
</protein>
<keyword evidence="10" id="KW-1185">Reference proteome</keyword>
<dbReference type="GO" id="GO:0051287">
    <property type="term" value="F:NAD binding"/>
    <property type="evidence" value="ECO:0007669"/>
    <property type="project" value="InterPro"/>
</dbReference>
<dbReference type="GO" id="GO:0006065">
    <property type="term" value="P:UDP-glucuronate biosynthetic process"/>
    <property type="evidence" value="ECO:0007669"/>
    <property type="project" value="UniProtKB-UniPathway"/>
</dbReference>
<comment type="pathway">
    <text evidence="1">Nucleotide-sugar biosynthesis; UDP-alpha-D-glucuronate biosynthesis; UDP-alpha-D-glucuronate from UDP-alpha-D-glucose: step 1/1.</text>
</comment>
<evidence type="ECO:0000256" key="4">
    <source>
        <dbReference type="ARBA" id="ARBA00015132"/>
    </source>
</evidence>
<dbReference type="SUPFAM" id="SSF48179">
    <property type="entry name" value="6-phosphogluconate dehydrogenase C-terminal domain-like"/>
    <property type="match status" value="1"/>
</dbReference>
<organism evidence="9 10">
    <name type="scientific">Croceicoccus naphthovorans</name>
    <dbReference type="NCBI Taxonomy" id="1348774"/>
    <lineage>
        <taxon>Bacteria</taxon>
        <taxon>Pseudomonadati</taxon>
        <taxon>Pseudomonadota</taxon>
        <taxon>Alphaproteobacteria</taxon>
        <taxon>Sphingomonadales</taxon>
        <taxon>Erythrobacteraceae</taxon>
        <taxon>Croceicoccus</taxon>
    </lineage>
</organism>
<dbReference type="PATRIC" id="fig|1348774.3.peg.2945"/>
<comment type="catalytic activity">
    <reaction evidence="7 8">
        <text>UDP-alpha-D-glucose + 2 NAD(+) + H2O = UDP-alpha-D-glucuronate + 2 NADH + 3 H(+)</text>
        <dbReference type="Rhea" id="RHEA:23596"/>
        <dbReference type="ChEBI" id="CHEBI:15377"/>
        <dbReference type="ChEBI" id="CHEBI:15378"/>
        <dbReference type="ChEBI" id="CHEBI:57540"/>
        <dbReference type="ChEBI" id="CHEBI:57945"/>
        <dbReference type="ChEBI" id="CHEBI:58052"/>
        <dbReference type="ChEBI" id="CHEBI:58885"/>
        <dbReference type="EC" id="1.1.1.22"/>
    </reaction>
</comment>
<dbReference type="PIRSF" id="PIRSF500134">
    <property type="entry name" value="UDPglc_DH_bac"/>
    <property type="match status" value="1"/>
</dbReference>
<dbReference type="GO" id="GO:0000271">
    <property type="term" value="P:polysaccharide biosynthetic process"/>
    <property type="evidence" value="ECO:0007669"/>
    <property type="project" value="InterPro"/>
</dbReference>
<dbReference type="InterPro" id="IPR036291">
    <property type="entry name" value="NAD(P)-bd_dom_sf"/>
</dbReference>
<accession>A0A0G3XI03</accession>
<dbReference type="Pfam" id="PF03720">
    <property type="entry name" value="UDPG_MGDP_dh_C"/>
    <property type="match status" value="1"/>
</dbReference>
<dbReference type="Pfam" id="PF03721">
    <property type="entry name" value="UDPG_MGDP_dh_N"/>
    <property type="match status" value="1"/>
</dbReference>
<dbReference type="EC" id="1.1.1.22" evidence="3 8"/>
<dbReference type="UniPathway" id="UPA00038">
    <property type="reaction ID" value="UER00491"/>
</dbReference>
<dbReference type="EMBL" id="CP011770">
    <property type="protein sequence ID" value="AKM10827.1"/>
    <property type="molecule type" value="Genomic_DNA"/>
</dbReference>
<dbReference type="InterPro" id="IPR008927">
    <property type="entry name" value="6-PGluconate_DH-like_C_sf"/>
</dbReference>
<dbReference type="STRING" id="1348774.AB433_14005"/>
<dbReference type="PIRSF" id="PIRSF000124">
    <property type="entry name" value="UDPglc_GDPman_dh"/>
    <property type="match status" value="1"/>
</dbReference>
<evidence type="ECO:0000313" key="9">
    <source>
        <dbReference type="EMBL" id="AKM10827.1"/>
    </source>
</evidence>
<dbReference type="OrthoDB" id="9803238at2"/>
<evidence type="ECO:0000256" key="7">
    <source>
        <dbReference type="ARBA" id="ARBA00047473"/>
    </source>
</evidence>
<dbReference type="InterPro" id="IPR014026">
    <property type="entry name" value="UDP-Glc/GDP-Man_DH_dimer"/>
</dbReference>
<comment type="similarity">
    <text evidence="2 8">Belongs to the UDP-glucose/GDP-mannose dehydrogenase family.</text>
</comment>
<evidence type="ECO:0000256" key="1">
    <source>
        <dbReference type="ARBA" id="ARBA00004701"/>
    </source>
</evidence>
<dbReference type="RefSeq" id="WP_047821839.1">
    <property type="nucleotide sequence ID" value="NZ_CP011770.1"/>
</dbReference>
<dbReference type="InterPro" id="IPR014027">
    <property type="entry name" value="UDP-Glc/GDP-Man_DH_C"/>
</dbReference>
<dbReference type="GO" id="GO:0003979">
    <property type="term" value="F:UDP-glucose 6-dehydrogenase activity"/>
    <property type="evidence" value="ECO:0007669"/>
    <property type="project" value="UniProtKB-EC"/>
</dbReference>
<dbReference type="AlphaFoldDB" id="A0A0G3XI03"/>
<evidence type="ECO:0000256" key="3">
    <source>
        <dbReference type="ARBA" id="ARBA00012954"/>
    </source>
</evidence>
<dbReference type="NCBIfam" id="TIGR03026">
    <property type="entry name" value="NDP-sugDHase"/>
    <property type="match status" value="1"/>
</dbReference>
<keyword evidence="5 8" id="KW-0560">Oxidoreductase</keyword>